<dbReference type="InterPro" id="IPR013154">
    <property type="entry name" value="ADH-like_N"/>
</dbReference>
<evidence type="ECO:0000256" key="2">
    <source>
        <dbReference type="ARBA" id="ARBA00023002"/>
    </source>
</evidence>
<feature type="domain" description="Enoyl reductase (ER)" evidence="3">
    <location>
        <begin position="20"/>
        <end position="333"/>
    </location>
</feature>
<organism evidence="4 5">
    <name type="scientific">Brucella ceti str. Cudo</name>
    <dbReference type="NCBI Taxonomy" id="595497"/>
    <lineage>
        <taxon>Bacteria</taxon>
        <taxon>Pseudomonadati</taxon>
        <taxon>Pseudomonadota</taxon>
        <taxon>Alphaproteobacteria</taxon>
        <taxon>Hyphomicrobiales</taxon>
        <taxon>Brucellaceae</taxon>
        <taxon>Brucella/Ochrobactrum group</taxon>
        <taxon>Brucella</taxon>
    </lineage>
</organism>
<reference evidence="4 5" key="1">
    <citation type="submission" date="2009-03" db="EMBL/GenBank/DDBJ databases">
        <authorList>
            <person name="Setubal J.C."/>
            <person name="Boyle S."/>
            <person name="Crasta O.R."/>
            <person name="Gillespie J.J."/>
            <person name="Kenyon R.W."/>
            <person name="Lu J."/>
            <person name="Mane S."/>
            <person name="Nagrani S."/>
            <person name="Shallom J.M."/>
            <person name="Shallom S."/>
            <person name="Shukla M."/>
            <person name="Snyder E.E."/>
            <person name="Sobral B.W."/>
            <person name="Wattam A.R."/>
            <person name="Will R."/>
            <person name="Williams K."/>
            <person name="Yoo H."/>
            <person name="Bruce D.H."/>
            <person name="Detter C."/>
            <person name="Munk C."/>
            <person name="Brettin T.S."/>
            <person name="Ficht T."/>
        </authorList>
    </citation>
    <scope>NUCLEOTIDE SEQUENCE [LARGE SCALE GENOMIC DNA]</scope>
    <source>
        <strain evidence="4 5">Cudo</strain>
    </source>
</reference>
<dbReference type="NCBIfam" id="TIGR02824">
    <property type="entry name" value="quinone_pig3"/>
    <property type="match status" value="1"/>
</dbReference>
<dbReference type="SMART" id="SM00829">
    <property type="entry name" value="PKS_ER"/>
    <property type="match status" value="1"/>
</dbReference>
<dbReference type="InterPro" id="IPR011032">
    <property type="entry name" value="GroES-like_sf"/>
</dbReference>
<proteinExistence type="predicted"/>
<evidence type="ECO:0000313" key="5">
    <source>
        <dbReference type="Proteomes" id="UP000003678"/>
    </source>
</evidence>
<dbReference type="EMBL" id="ACJD01000006">
    <property type="protein sequence ID" value="EEH13199.1"/>
    <property type="molecule type" value="Genomic_DNA"/>
</dbReference>
<gene>
    <name evidence="4" type="ORF">BCETI_6000104</name>
</gene>
<dbReference type="PANTHER" id="PTHR48106:SF8">
    <property type="entry name" value="OS02G0805600 PROTEIN"/>
    <property type="match status" value="1"/>
</dbReference>
<dbReference type="SUPFAM" id="SSF51735">
    <property type="entry name" value="NAD(P)-binding Rossmann-fold domains"/>
    <property type="match status" value="1"/>
</dbReference>
<dbReference type="AlphaFoldDB" id="C0G8D5"/>
<dbReference type="Gene3D" id="3.90.180.10">
    <property type="entry name" value="Medium-chain alcohol dehydrogenases, catalytic domain"/>
    <property type="match status" value="1"/>
</dbReference>
<dbReference type="SUPFAM" id="SSF50129">
    <property type="entry name" value="GroES-like"/>
    <property type="match status" value="1"/>
</dbReference>
<protein>
    <submittedName>
        <fullName evidence="4">Quinone oxidoreductase, PIG3 family protein</fullName>
    </submittedName>
</protein>
<dbReference type="GO" id="GO:0016651">
    <property type="term" value="F:oxidoreductase activity, acting on NAD(P)H"/>
    <property type="evidence" value="ECO:0007669"/>
    <property type="project" value="TreeGrafter"/>
</dbReference>
<evidence type="ECO:0000313" key="4">
    <source>
        <dbReference type="EMBL" id="EEH13199.1"/>
    </source>
</evidence>
<dbReference type="Pfam" id="PF08240">
    <property type="entry name" value="ADH_N"/>
    <property type="match status" value="1"/>
</dbReference>
<keyword evidence="1" id="KW-0521">NADP</keyword>
<evidence type="ECO:0000256" key="1">
    <source>
        <dbReference type="ARBA" id="ARBA00022857"/>
    </source>
</evidence>
<dbReference type="CDD" id="cd05276">
    <property type="entry name" value="p53_inducible_oxidoreductase"/>
    <property type="match status" value="1"/>
</dbReference>
<dbReference type="InterPro" id="IPR013149">
    <property type="entry name" value="ADH-like_C"/>
</dbReference>
<evidence type="ECO:0000259" key="3">
    <source>
        <dbReference type="SMART" id="SM00829"/>
    </source>
</evidence>
<dbReference type="Pfam" id="PF00107">
    <property type="entry name" value="ADH_zinc_N"/>
    <property type="match status" value="1"/>
</dbReference>
<dbReference type="InterPro" id="IPR036291">
    <property type="entry name" value="NAD(P)-bd_dom_sf"/>
</dbReference>
<dbReference type="Gene3D" id="3.40.50.720">
    <property type="entry name" value="NAD(P)-binding Rossmann-like Domain"/>
    <property type="match status" value="1"/>
</dbReference>
<accession>C0G8D5</accession>
<sequence length="336" mass="36088">MTMMAELPSLMTAIEITEPGGAYMLRPAQRAVPEPKEGEILVRVRAAGVNRPDVLQRQGQYAPPPGASDIPGLEIAGDIVALGHGVKRFRKGDQVVALLAGGGYAEYAVVHESNALPLPSGFGYIEAAAIPETFFTVWHNVFERGGLKEGEVFLVHGGSSGIGTTAIQLAKAFGATVITTAGSKEKCDACVKLGADRAINYHEEDFVAVVKEMTGGKGVDVILDMVGGDYVERNYKAAAEDGRIVQIAFLNGAKATANFAILMTKRLTHTGSTLRPRPVAFKAGIARELEAKVWPLLAQRRVAPVMDMIFSLKDTWRAHERMEEGRHIGKIVLDIA</sequence>
<dbReference type="Proteomes" id="UP000003678">
    <property type="component" value="Unassembled WGS sequence"/>
</dbReference>
<dbReference type="GO" id="GO:0070402">
    <property type="term" value="F:NADPH binding"/>
    <property type="evidence" value="ECO:0007669"/>
    <property type="project" value="TreeGrafter"/>
</dbReference>
<dbReference type="InterPro" id="IPR014189">
    <property type="entry name" value="Quinone_OxRdtase_PIG3"/>
</dbReference>
<dbReference type="InterPro" id="IPR020843">
    <property type="entry name" value="ER"/>
</dbReference>
<dbReference type="PANTHER" id="PTHR48106">
    <property type="entry name" value="QUINONE OXIDOREDUCTASE PIG3-RELATED"/>
    <property type="match status" value="1"/>
</dbReference>
<comment type="caution">
    <text evidence="4">The sequence shown here is derived from an EMBL/GenBank/DDBJ whole genome shotgun (WGS) entry which is preliminary data.</text>
</comment>
<name>C0G8D5_9HYPH</name>
<keyword evidence="2" id="KW-0560">Oxidoreductase</keyword>